<organism evidence="1 2">
    <name type="scientific">Tritrichomonas foetus</name>
    <dbReference type="NCBI Taxonomy" id="1144522"/>
    <lineage>
        <taxon>Eukaryota</taxon>
        <taxon>Metamonada</taxon>
        <taxon>Parabasalia</taxon>
        <taxon>Tritrichomonadida</taxon>
        <taxon>Tritrichomonadidae</taxon>
        <taxon>Tritrichomonas</taxon>
    </lineage>
</organism>
<proteinExistence type="predicted"/>
<dbReference type="Proteomes" id="UP000179807">
    <property type="component" value="Unassembled WGS sequence"/>
</dbReference>
<dbReference type="SUPFAM" id="SSF48371">
    <property type="entry name" value="ARM repeat"/>
    <property type="match status" value="1"/>
</dbReference>
<dbReference type="AlphaFoldDB" id="A0A1J4JBY8"/>
<reference evidence="1" key="1">
    <citation type="submission" date="2016-10" db="EMBL/GenBank/DDBJ databases">
        <authorList>
            <person name="Benchimol M."/>
            <person name="Almeida L.G."/>
            <person name="Vasconcelos A.T."/>
            <person name="Perreira-Neves A."/>
            <person name="Rosa I.A."/>
            <person name="Tasca T."/>
            <person name="Bogo M.R."/>
            <person name="de Souza W."/>
        </authorList>
    </citation>
    <scope>NUCLEOTIDE SEQUENCE [LARGE SCALE GENOMIC DNA]</scope>
    <source>
        <strain evidence="1">K</strain>
    </source>
</reference>
<sequence>MIPDDGLKSIDLNETVNSEPKHTVIFNKPNNDHEKEFYFLINQTKVYQISLENLKSPQHIHVIMGLASLINLLHFSNDDALLQELTQADFLAFLWTKITSDLVHPSERKFALLFIRDLMEKCPPLIENFIQSNNHQFLINILPDYSASKVLKICILNSESLRAFLIESQFIKFVLSQLKAKKVKQLCYFRSSNYENNYLRLLLALQPYVYFDEKDKRSFLLAFKRNFSSKTPDTRYAQHKYIKFLLLSNDIEFVHAFISMNMIEFLMKNFFVPAFTLERCNVIQYFSKIASISEKHASYFLTLPIEDFLVICLNTVEKVSSVVLDFIFHICKASYQICNELMTENLFNNIVFNFGMSNYELKLKTYHFFVFLLVTYPDAPFIGYFNESTIEKFLLFGDECLEGETHRAIIVKMLAILLTQSEAVFNKNLIVAVKAHVLLSDFHEILEKAMNVNEDDERFMESANLLLDEIEKLQCE</sequence>
<accession>A0A1J4JBY8</accession>
<comment type="caution">
    <text evidence="1">The sequence shown here is derived from an EMBL/GenBank/DDBJ whole genome shotgun (WGS) entry which is preliminary data.</text>
</comment>
<dbReference type="GeneID" id="94845936"/>
<dbReference type="InterPro" id="IPR016024">
    <property type="entry name" value="ARM-type_fold"/>
</dbReference>
<name>A0A1J4JBY8_9EUKA</name>
<dbReference type="EMBL" id="MLAK01001159">
    <property type="protein sequence ID" value="OHS96702.1"/>
    <property type="molecule type" value="Genomic_DNA"/>
</dbReference>
<evidence type="ECO:0000313" key="2">
    <source>
        <dbReference type="Proteomes" id="UP000179807"/>
    </source>
</evidence>
<dbReference type="RefSeq" id="XP_068349839.1">
    <property type="nucleotide sequence ID" value="XM_068511232.1"/>
</dbReference>
<evidence type="ECO:0000313" key="1">
    <source>
        <dbReference type="EMBL" id="OHS96702.1"/>
    </source>
</evidence>
<keyword evidence="2" id="KW-1185">Reference proteome</keyword>
<dbReference type="VEuPathDB" id="TrichDB:TRFO_37110"/>
<gene>
    <name evidence="1" type="ORF">TRFO_37110</name>
</gene>
<protein>
    <submittedName>
        <fullName evidence="1">Uncharacterized protein</fullName>
    </submittedName>
</protein>